<dbReference type="Proteomes" id="UP000499080">
    <property type="component" value="Unassembled WGS sequence"/>
</dbReference>
<name>A0A4Y2M3Z7_ARAVE</name>
<dbReference type="EMBL" id="BGPR01121069">
    <property type="protein sequence ID" value="GBN20446.1"/>
    <property type="molecule type" value="Genomic_DNA"/>
</dbReference>
<dbReference type="AlphaFoldDB" id="A0A4Y2M3Z7"/>
<gene>
    <name evidence="1" type="ORF">AVEN_188504_1</name>
</gene>
<accession>A0A4Y2M3Z7</accession>
<evidence type="ECO:0000313" key="2">
    <source>
        <dbReference type="Proteomes" id="UP000499080"/>
    </source>
</evidence>
<protein>
    <submittedName>
        <fullName evidence="1">Uncharacterized protein</fullName>
    </submittedName>
</protein>
<reference evidence="1 2" key="1">
    <citation type="journal article" date="2019" name="Sci. Rep.">
        <title>Orb-weaving spider Araneus ventricosus genome elucidates the spidroin gene catalogue.</title>
        <authorList>
            <person name="Kono N."/>
            <person name="Nakamura H."/>
            <person name="Ohtoshi R."/>
            <person name="Moran D.A.P."/>
            <person name="Shinohara A."/>
            <person name="Yoshida Y."/>
            <person name="Fujiwara M."/>
            <person name="Mori M."/>
            <person name="Tomita M."/>
            <person name="Arakawa K."/>
        </authorList>
    </citation>
    <scope>NUCLEOTIDE SEQUENCE [LARGE SCALE GENOMIC DNA]</scope>
</reference>
<sequence>MTRTTLELTPLSPIFCTTLVGGRLSLTSDLTCNRPTYTADLQWNRVTNLKPSGPETKTLPLGHNNGHSWKFGEEDAHLGAFLFI</sequence>
<evidence type="ECO:0000313" key="1">
    <source>
        <dbReference type="EMBL" id="GBN20446.1"/>
    </source>
</evidence>
<comment type="caution">
    <text evidence="1">The sequence shown here is derived from an EMBL/GenBank/DDBJ whole genome shotgun (WGS) entry which is preliminary data.</text>
</comment>
<proteinExistence type="predicted"/>
<organism evidence="1 2">
    <name type="scientific">Araneus ventricosus</name>
    <name type="common">Orbweaver spider</name>
    <name type="synonym">Epeira ventricosa</name>
    <dbReference type="NCBI Taxonomy" id="182803"/>
    <lineage>
        <taxon>Eukaryota</taxon>
        <taxon>Metazoa</taxon>
        <taxon>Ecdysozoa</taxon>
        <taxon>Arthropoda</taxon>
        <taxon>Chelicerata</taxon>
        <taxon>Arachnida</taxon>
        <taxon>Araneae</taxon>
        <taxon>Araneomorphae</taxon>
        <taxon>Entelegynae</taxon>
        <taxon>Araneoidea</taxon>
        <taxon>Araneidae</taxon>
        <taxon>Araneus</taxon>
    </lineage>
</organism>
<keyword evidence="2" id="KW-1185">Reference proteome</keyword>